<dbReference type="Pfam" id="PF12081">
    <property type="entry name" value="GldM_1st"/>
    <property type="match status" value="1"/>
</dbReference>
<dbReference type="NCBIfam" id="TIGR03517">
    <property type="entry name" value="GldM_gliding"/>
    <property type="match status" value="1"/>
</dbReference>
<evidence type="ECO:0000313" key="6">
    <source>
        <dbReference type="Proteomes" id="UP000245870"/>
    </source>
</evidence>
<feature type="domain" description="Gliding motility-associated protein GldM second immunoglobulin-like" evidence="4">
    <location>
        <begin position="323"/>
        <end position="404"/>
    </location>
</feature>
<dbReference type="EMBL" id="QENY01000023">
    <property type="protein sequence ID" value="PVX48813.1"/>
    <property type="molecule type" value="Genomic_DNA"/>
</dbReference>
<name>A0A2U0TYX9_9BACT</name>
<dbReference type="InterPro" id="IPR022720">
    <property type="entry name" value="Motility-assoc_prot_GldM_N"/>
</dbReference>
<dbReference type="Pfam" id="PF12080">
    <property type="entry name" value="GldM_4th"/>
    <property type="match status" value="1"/>
</dbReference>
<dbReference type="Pfam" id="PF21601">
    <property type="entry name" value="GldM_2nd"/>
    <property type="match status" value="1"/>
</dbReference>
<dbReference type="InterPro" id="IPR019859">
    <property type="entry name" value="Motility-assoc_prot_GldM"/>
</dbReference>
<dbReference type="Pfam" id="PF21602">
    <property type="entry name" value="GldM_3rd"/>
    <property type="match status" value="1"/>
</dbReference>
<dbReference type="InterPro" id="IPR048406">
    <property type="entry name" value="GldM_Ig-like-2"/>
</dbReference>
<protein>
    <submittedName>
        <fullName evidence="5">Gliding motility-associated protein GldM</fullName>
    </submittedName>
</protein>
<dbReference type="OrthoDB" id="1490890at2"/>
<keyword evidence="6" id="KW-1185">Reference proteome</keyword>
<feature type="domain" description="Gliding motility-associated protein GldM C-terminal" evidence="1">
    <location>
        <begin position="407"/>
        <end position="517"/>
    </location>
</feature>
<dbReference type="InterPro" id="IPR022719">
    <property type="entry name" value="Motility-assoc_prot_GldM_C"/>
</dbReference>
<feature type="domain" description="Gliding motility-associated protein GldM N-terminal" evidence="2">
    <location>
        <begin position="33"/>
        <end position="220"/>
    </location>
</feature>
<evidence type="ECO:0000259" key="2">
    <source>
        <dbReference type="Pfam" id="PF12081"/>
    </source>
</evidence>
<feature type="domain" description="Gliding motility-associated protein GldM first immunoglobulin-like" evidence="3">
    <location>
        <begin position="225"/>
        <end position="318"/>
    </location>
</feature>
<accession>A0A2U0TYX9</accession>
<dbReference type="Proteomes" id="UP000245870">
    <property type="component" value="Unassembled WGS sequence"/>
</dbReference>
<organism evidence="5 6">
    <name type="scientific">Hallella colorans</name>
    <dbReference type="NCBI Taxonomy" id="1703337"/>
    <lineage>
        <taxon>Bacteria</taxon>
        <taxon>Pseudomonadati</taxon>
        <taxon>Bacteroidota</taxon>
        <taxon>Bacteroidia</taxon>
        <taxon>Bacteroidales</taxon>
        <taxon>Prevotellaceae</taxon>
        <taxon>Hallella</taxon>
    </lineage>
</organism>
<proteinExistence type="predicted"/>
<evidence type="ECO:0000259" key="4">
    <source>
        <dbReference type="Pfam" id="PF21602"/>
    </source>
</evidence>
<evidence type="ECO:0000259" key="1">
    <source>
        <dbReference type="Pfam" id="PF12080"/>
    </source>
</evidence>
<reference evidence="5 6" key="1">
    <citation type="submission" date="2018-05" db="EMBL/GenBank/DDBJ databases">
        <title>Genomic Encyclopedia of Type Strains, Phase IV (KMG-IV): sequencing the most valuable type-strain genomes for metagenomic binning, comparative biology and taxonomic classification.</title>
        <authorList>
            <person name="Goeker M."/>
        </authorList>
    </citation>
    <scope>NUCLEOTIDE SEQUENCE [LARGE SCALE GENOMIC DNA]</scope>
    <source>
        <strain evidence="5 6">DSM 100333</strain>
    </source>
</reference>
<gene>
    <name evidence="5" type="ORF">C7379_1237</name>
</gene>
<sequence>MAIKKRPVSPRQKMINLMYIVLLAMLALNISTEVLNGFAVVEESLSRTTNNATIENDAVYGDFKKQMAANPAKVRAWFEKATEVKNMSDSLYNLAQELKLAIVQEAEGKDATLADAENNDNIDAAGTVMLAPITGRGAELYKAINSFRTRILTYLPDPKRRQLVNNSLSTSVPRKANTLGKNWQEYMFENMPVAAAVTLLSKLQNDVRHAEGEALHTLVSNVDIKDVRVNKLSAFVVPEKTTLYPGERFSAQIIMAAIDTTKQPEIYVNGSRVATSSGQYGFTAGGVGEHQFGGYILMRNANGDVLRRNFTQKYSVIPVPGGATVAADLMNVLYAGFKNPISVSVPGVPQNAVSISMNGGRLSTLGPGRYVAVPSAVGRDVTFKVSARDGGKIRSFPPFTFKVRKLPDPTPYIALGTDRYKGGNLSKASLMQAKRLSAAIDDGILDIQFRVASFSVVFYDNMGNAVQMASAGDSFTDRMVSQFRRLSRGRRFYITEVKAIGPDGIARTLPGAMEIKLR</sequence>
<evidence type="ECO:0000313" key="5">
    <source>
        <dbReference type="EMBL" id="PVX48813.1"/>
    </source>
</evidence>
<dbReference type="AlphaFoldDB" id="A0A2U0TYX9"/>
<evidence type="ECO:0000259" key="3">
    <source>
        <dbReference type="Pfam" id="PF21601"/>
    </source>
</evidence>
<dbReference type="RefSeq" id="WP_116617270.1">
    <property type="nucleotide sequence ID" value="NZ_CAMQYP010000010.1"/>
</dbReference>
<dbReference type="InterPro" id="IPR048405">
    <property type="entry name" value="GldM_Ig-like-1"/>
</dbReference>
<comment type="caution">
    <text evidence="5">The sequence shown here is derived from an EMBL/GenBank/DDBJ whole genome shotgun (WGS) entry which is preliminary data.</text>
</comment>